<accession>A0A5N3VE55</accession>
<proteinExistence type="predicted"/>
<dbReference type="EMBL" id="VCEA01000002">
    <property type="protein sequence ID" value="KAB0346705.1"/>
    <property type="molecule type" value="Genomic_DNA"/>
</dbReference>
<gene>
    <name evidence="1" type="ORF">FD754_011562</name>
</gene>
<keyword evidence="2" id="KW-1185">Reference proteome</keyword>
<dbReference type="Proteomes" id="UP000326458">
    <property type="component" value="Unassembled WGS sequence"/>
</dbReference>
<evidence type="ECO:0000313" key="1">
    <source>
        <dbReference type="EMBL" id="KAB0346705.1"/>
    </source>
</evidence>
<name>A0A5N3VE55_MUNMU</name>
<comment type="caution">
    <text evidence="1">The sequence shown here is derived from an EMBL/GenBank/DDBJ whole genome shotgun (WGS) entry which is preliminary data.</text>
</comment>
<sequence length="91" mass="9731">KNWALSVDQCWLQALQFSVGLIDLLSIFLSCNGFTGIQKAVVGQTGSRPPNKDYDLSFGASLALGSALELLLGPTTELVVTSSKKWFVVVA</sequence>
<protein>
    <submittedName>
        <fullName evidence="1">Uncharacterized protein</fullName>
    </submittedName>
</protein>
<organism evidence="1 2">
    <name type="scientific">Muntiacus muntjak</name>
    <name type="common">Barking deer</name>
    <name type="synonym">Indian muntjac</name>
    <dbReference type="NCBI Taxonomy" id="9888"/>
    <lineage>
        <taxon>Eukaryota</taxon>
        <taxon>Metazoa</taxon>
        <taxon>Chordata</taxon>
        <taxon>Craniata</taxon>
        <taxon>Vertebrata</taxon>
        <taxon>Euteleostomi</taxon>
        <taxon>Mammalia</taxon>
        <taxon>Eutheria</taxon>
        <taxon>Laurasiatheria</taxon>
        <taxon>Artiodactyla</taxon>
        <taxon>Ruminantia</taxon>
        <taxon>Pecora</taxon>
        <taxon>Cervidae</taxon>
        <taxon>Muntiacinae</taxon>
        <taxon>Muntiacus</taxon>
    </lineage>
</organism>
<evidence type="ECO:0000313" key="2">
    <source>
        <dbReference type="Proteomes" id="UP000326458"/>
    </source>
</evidence>
<feature type="non-terminal residue" evidence="1">
    <location>
        <position position="1"/>
    </location>
</feature>
<reference evidence="1 2" key="1">
    <citation type="submission" date="2019-06" db="EMBL/GenBank/DDBJ databases">
        <title>Discovery of a novel chromosome fission-fusion reversal in muntjac.</title>
        <authorList>
            <person name="Mudd A.B."/>
            <person name="Bredeson J.V."/>
            <person name="Baum R."/>
            <person name="Hockemeyer D."/>
            <person name="Rokhsar D.S."/>
        </authorList>
    </citation>
    <scope>NUCLEOTIDE SEQUENCE [LARGE SCALE GENOMIC DNA]</scope>
    <source>
        <strain evidence="1">UTSW_UCB_Mm</strain>
        <tissue evidence="1">Fibroblast cell line</tissue>
    </source>
</reference>
<dbReference type="AlphaFoldDB" id="A0A5N3VE55"/>